<keyword evidence="3 8" id="KW-0540">Nuclease</keyword>
<comment type="function">
    <text evidence="8">Toxic component of a toxin-antitoxin (TA) system. An RNase.</text>
</comment>
<reference evidence="10 11" key="1">
    <citation type="submission" date="2019-02" db="EMBL/GenBank/DDBJ databases">
        <title>Deep-cultivation of Planctomycetes and their phenomic and genomic characterization uncovers novel biology.</title>
        <authorList>
            <person name="Wiegand S."/>
            <person name="Jogler M."/>
            <person name="Boedeker C."/>
            <person name="Pinto D."/>
            <person name="Vollmers J."/>
            <person name="Rivas-Marin E."/>
            <person name="Kohn T."/>
            <person name="Peeters S.H."/>
            <person name="Heuer A."/>
            <person name="Rast P."/>
            <person name="Oberbeckmann S."/>
            <person name="Bunk B."/>
            <person name="Jeske O."/>
            <person name="Meyerdierks A."/>
            <person name="Storesund J.E."/>
            <person name="Kallscheuer N."/>
            <person name="Luecker S."/>
            <person name="Lage O.M."/>
            <person name="Pohl T."/>
            <person name="Merkel B.J."/>
            <person name="Hornburger P."/>
            <person name="Mueller R.-W."/>
            <person name="Bruemmer F."/>
            <person name="Labrenz M."/>
            <person name="Spormann A.M."/>
            <person name="Op Den Camp H."/>
            <person name="Overmann J."/>
            <person name="Amann R."/>
            <person name="Jetten M.S.M."/>
            <person name="Mascher T."/>
            <person name="Medema M.H."/>
            <person name="Devos D.P."/>
            <person name="Kaster A.-K."/>
            <person name="Ovreas L."/>
            <person name="Rohde M."/>
            <person name="Galperin M.Y."/>
            <person name="Jogler C."/>
        </authorList>
    </citation>
    <scope>NUCLEOTIDE SEQUENCE [LARGE SCALE GENOMIC DNA]</scope>
    <source>
        <strain evidence="10 11">Pla144</strain>
    </source>
</reference>
<dbReference type="CDD" id="cd18744">
    <property type="entry name" value="PIN_VapC4-5_FitB-like"/>
    <property type="match status" value="1"/>
</dbReference>
<keyword evidence="8" id="KW-0800">Toxin</keyword>
<evidence type="ECO:0000256" key="1">
    <source>
        <dbReference type="ARBA" id="ARBA00001946"/>
    </source>
</evidence>
<keyword evidence="4 8" id="KW-0479">Metal-binding</keyword>
<dbReference type="SUPFAM" id="SSF88723">
    <property type="entry name" value="PIN domain-like"/>
    <property type="match status" value="1"/>
</dbReference>
<dbReference type="Proteomes" id="UP000318437">
    <property type="component" value="Unassembled WGS sequence"/>
</dbReference>
<dbReference type="InterPro" id="IPR050556">
    <property type="entry name" value="Type_II_TA_system_RNase"/>
</dbReference>
<feature type="binding site" evidence="8">
    <location>
        <position position="7"/>
    </location>
    <ligand>
        <name>Mg(2+)</name>
        <dbReference type="ChEBI" id="CHEBI:18420"/>
    </ligand>
</feature>
<proteinExistence type="inferred from homology"/>
<keyword evidence="6 8" id="KW-0460">Magnesium</keyword>
<keyword evidence="11" id="KW-1185">Reference proteome</keyword>
<keyword evidence="5 8" id="KW-0378">Hydrolase</keyword>
<evidence type="ECO:0000256" key="6">
    <source>
        <dbReference type="ARBA" id="ARBA00022842"/>
    </source>
</evidence>
<dbReference type="GO" id="GO:0004519">
    <property type="term" value="F:endonuclease activity"/>
    <property type="evidence" value="ECO:0007669"/>
    <property type="project" value="UniProtKB-KW"/>
</dbReference>
<evidence type="ECO:0000256" key="3">
    <source>
        <dbReference type="ARBA" id="ARBA00022722"/>
    </source>
</evidence>
<dbReference type="AlphaFoldDB" id="A0A5C6D079"/>
<gene>
    <name evidence="10" type="primary">vapC_2</name>
    <name evidence="8" type="synonym">vapC</name>
    <name evidence="10" type="ORF">Pla144_10980</name>
</gene>
<dbReference type="InterPro" id="IPR022907">
    <property type="entry name" value="VapC_family"/>
</dbReference>
<dbReference type="PANTHER" id="PTHR33653:SF1">
    <property type="entry name" value="RIBONUCLEASE VAPC2"/>
    <property type="match status" value="1"/>
</dbReference>
<evidence type="ECO:0000313" key="11">
    <source>
        <dbReference type="Proteomes" id="UP000318437"/>
    </source>
</evidence>
<feature type="domain" description="PIN" evidence="9">
    <location>
        <begin position="5"/>
        <end position="125"/>
    </location>
</feature>
<comment type="caution">
    <text evidence="10">The sequence shown here is derived from an EMBL/GenBank/DDBJ whole genome shotgun (WGS) entry which is preliminary data.</text>
</comment>
<dbReference type="PANTHER" id="PTHR33653">
    <property type="entry name" value="RIBONUCLEASE VAPC2"/>
    <property type="match status" value="1"/>
</dbReference>
<dbReference type="Pfam" id="PF01850">
    <property type="entry name" value="PIN"/>
    <property type="match status" value="1"/>
</dbReference>
<dbReference type="EC" id="3.1.-.-" evidence="8"/>
<dbReference type="GO" id="GO:0090729">
    <property type="term" value="F:toxin activity"/>
    <property type="evidence" value="ECO:0007669"/>
    <property type="project" value="UniProtKB-KW"/>
</dbReference>
<dbReference type="RefSeq" id="WP_146448434.1">
    <property type="nucleotide sequence ID" value="NZ_SJPS01000001.1"/>
</dbReference>
<feature type="binding site" evidence="8">
    <location>
        <position position="99"/>
    </location>
    <ligand>
        <name>Mg(2+)</name>
        <dbReference type="ChEBI" id="CHEBI:18420"/>
    </ligand>
</feature>
<dbReference type="OrthoDB" id="282208at2"/>
<dbReference type="InterPro" id="IPR002716">
    <property type="entry name" value="PIN_dom"/>
</dbReference>
<keyword evidence="10" id="KW-0255">Endonuclease</keyword>
<sequence>MNKAVLDTDTLSAIMRQDTSAVENVRIYLTFHSRLTISIFTRYEILRGLAAKNATSQHAKFNDMCQSLDILPMTDDVIIRAASIYGELHKRGQLIGDADILIAATCLEQGYEIVTNNTSHFVRIEGLTVHNWLTS</sequence>
<organism evidence="10 11">
    <name type="scientific">Bythopirellula polymerisocia</name>
    <dbReference type="NCBI Taxonomy" id="2528003"/>
    <lineage>
        <taxon>Bacteria</taxon>
        <taxon>Pseudomonadati</taxon>
        <taxon>Planctomycetota</taxon>
        <taxon>Planctomycetia</taxon>
        <taxon>Pirellulales</taxon>
        <taxon>Lacipirellulaceae</taxon>
        <taxon>Bythopirellula</taxon>
    </lineage>
</organism>
<evidence type="ECO:0000256" key="8">
    <source>
        <dbReference type="HAMAP-Rule" id="MF_00265"/>
    </source>
</evidence>
<accession>A0A5C6D079</accession>
<dbReference type="GO" id="GO:0000287">
    <property type="term" value="F:magnesium ion binding"/>
    <property type="evidence" value="ECO:0007669"/>
    <property type="project" value="UniProtKB-UniRule"/>
</dbReference>
<comment type="cofactor">
    <cofactor evidence="1 8">
        <name>Mg(2+)</name>
        <dbReference type="ChEBI" id="CHEBI:18420"/>
    </cofactor>
</comment>
<evidence type="ECO:0000256" key="5">
    <source>
        <dbReference type="ARBA" id="ARBA00022801"/>
    </source>
</evidence>
<evidence type="ECO:0000256" key="2">
    <source>
        <dbReference type="ARBA" id="ARBA00022649"/>
    </source>
</evidence>
<dbReference type="HAMAP" id="MF_00265">
    <property type="entry name" value="VapC_Nob1"/>
    <property type="match status" value="1"/>
</dbReference>
<evidence type="ECO:0000259" key="9">
    <source>
        <dbReference type="Pfam" id="PF01850"/>
    </source>
</evidence>
<comment type="similarity">
    <text evidence="7 8">Belongs to the PINc/VapC protein family.</text>
</comment>
<dbReference type="EMBL" id="SJPS01000001">
    <property type="protein sequence ID" value="TWU30312.1"/>
    <property type="molecule type" value="Genomic_DNA"/>
</dbReference>
<keyword evidence="2 8" id="KW-1277">Toxin-antitoxin system</keyword>
<dbReference type="GO" id="GO:0016787">
    <property type="term" value="F:hydrolase activity"/>
    <property type="evidence" value="ECO:0007669"/>
    <property type="project" value="UniProtKB-KW"/>
</dbReference>
<dbReference type="GO" id="GO:0004540">
    <property type="term" value="F:RNA nuclease activity"/>
    <property type="evidence" value="ECO:0007669"/>
    <property type="project" value="InterPro"/>
</dbReference>
<evidence type="ECO:0000313" key="10">
    <source>
        <dbReference type="EMBL" id="TWU30312.1"/>
    </source>
</evidence>
<evidence type="ECO:0000256" key="7">
    <source>
        <dbReference type="ARBA" id="ARBA00038093"/>
    </source>
</evidence>
<dbReference type="Gene3D" id="3.40.50.1010">
    <property type="entry name" value="5'-nuclease"/>
    <property type="match status" value="1"/>
</dbReference>
<protein>
    <recommendedName>
        <fullName evidence="8">Ribonuclease VapC</fullName>
        <shortName evidence="8">RNase VapC</shortName>
        <ecNumber evidence="8">3.1.-.-</ecNumber>
    </recommendedName>
    <alternativeName>
        <fullName evidence="8">Toxin VapC</fullName>
    </alternativeName>
</protein>
<name>A0A5C6D079_9BACT</name>
<evidence type="ECO:0000256" key="4">
    <source>
        <dbReference type="ARBA" id="ARBA00022723"/>
    </source>
</evidence>
<dbReference type="InterPro" id="IPR029060">
    <property type="entry name" value="PIN-like_dom_sf"/>
</dbReference>